<reference evidence="2 3" key="1">
    <citation type="submission" date="2019-06" db="EMBL/GenBank/DDBJ databases">
        <title>Quisquiliibacterium sp. nov., isolated from a maize field.</title>
        <authorList>
            <person name="Lin S.-Y."/>
            <person name="Tsai C.-F."/>
            <person name="Young C.-C."/>
        </authorList>
    </citation>
    <scope>NUCLEOTIDE SEQUENCE [LARGE SCALE GENOMIC DNA]</scope>
    <source>
        <strain evidence="2 3">CC-CFT501</strain>
    </source>
</reference>
<organism evidence="2 3">
    <name type="scientific">Zeimonas arvi</name>
    <dbReference type="NCBI Taxonomy" id="2498847"/>
    <lineage>
        <taxon>Bacteria</taxon>
        <taxon>Pseudomonadati</taxon>
        <taxon>Pseudomonadota</taxon>
        <taxon>Betaproteobacteria</taxon>
        <taxon>Burkholderiales</taxon>
        <taxon>Burkholderiaceae</taxon>
        <taxon>Zeimonas</taxon>
    </lineage>
</organism>
<dbReference type="AlphaFoldDB" id="A0A5C8P268"/>
<dbReference type="InterPro" id="IPR002744">
    <property type="entry name" value="MIP18-like"/>
</dbReference>
<comment type="caution">
    <text evidence="2">The sequence shown here is derived from an EMBL/GenBank/DDBJ whole genome shotgun (WGS) entry which is preliminary data.</text>
</comment>
<proteinExistence type="predicted"/>
<evidence type="ECO:0000313" key="3">
    <source>
        <dbReference type="Proteomes" id="UP000321548"/>
    </source>
</evidence>
<sequence>MPDDDAVREALRQVDDPEAGMNIVDLGLVYGVDVGDDWVKVEMTMTTAACPMADMIVEAARSAVSGIVPDDTRIDIELVWDPPWTPDRMTGIAREHFGW</sequence>
<dbReference type="InterPro" id="IPR034904">
    <property type="entry name" value="FSCA_dom_sf"/>
</dbReference>
<keyword evidence="3" id="KW-1185">Reference proteome</keyword>
<dbReference type="Proteomes" id="UP000321548">
    <property type="component" value="Unassembled WGS sequence"/>
</dbReference>
<gene>
    <name evidence="2" type="ORF">FHP08_06845</name>
</gene>
<dbReference type="Gene3D" id="3.30.300.130">
    <property type="entry name" value="Fe-S cluster assembly (FSCA)"/>
    <property type="match status" value="1"/>
</dbReference>
<dbReference type="Pfam" id="PF01883">
    <property type="entry name" value="FeS_assembly_P"/>
    <property type="match status" value="1"/>
</dbReference>
<feature type="domain" description="MIP18 family-like" evidence="1">
    <location>
        <begin position="5"/>
        <end position="75"/>
    </location>
</feature>
<dbReference type="SUPFAM" id="SSF117916">
    <property type="entry name" value="Fe-S cluster assembly (FSCA) domain-like"/>
    <property type="match status" value="1"/>
</dbReference>
<evidence type="ECO:0000259" key="1">
    <source>
        <dbReference type="Pfam" id="PF01883"/>
    </source>
</evidence>
<dbReference type="RefSeq" id="WP_147703564.1">
    <property type="nucleotide sequence ID" value="NZ_VDUY01000002.1"/>
</dbReference>
<dbReference type="PANTHER" id="PTHR42831:SF1">
    <property type="entry name" value="FE-S PROTEIN MATURATION AUXILIARY FACTOR YITW"/>
    <property type="match status" value="1"/>
</dbReference>
<dbReference type="PANTHER" id="PTHR42831">
    <property type="entry name" value="FE-S PROTEIN MATURATION AUXILIARY FACTOR YITW"/>
    <property type="match status" value="1"/>
</dbReference>
<name>A0A5C8P268_9BURK</name>
<dbReference type="InterPro" id="IPR052339">
    <property type="entry name" value="Fe-S_Maturation_MIP18"/>
</dbReference>
<dbReference type="EMBL" id="VDUY01000002">
    <property type="protein sequence ID" value="TXL67316.1"/>
    <property type="molecule type" value="Genomic_DNA"/>
</dbReference>
<evidence type="ECO:0000313" key="2">
    <source>
        <dbReference type="EMBL" id="TXL67316.1"/>
    </source>
</evidence>
<accession>A0A5C8P268</accession>
<dbReference type="OrthoDB" id="9805360at2"/>
<protein>
    <submittedName>
        <fullName evidence="2">Metal-sulfur cluster assembly factor</fullName>
    </submittedName>
</protein>